<dbReference type="SMART" id="SM00724">
    <property type="entry name" value="TLC"/>
    <property type="match status" value="1"/>
</dbReference>
<evidence type="ECO:0000313" key="8">
    <source>
        <dbReference type="EMBL" id="CAF1042834.1"/>
    </source>
</evidence>
<dbReference type="AlphaFoldDB" id="A0A814JW35"/>
<dbReference type="Proteomes" id="UP000663852">
    <property type="component" value="Unassembled WGS sequence"/>
</dbReference>
<sequence length="601" mass="70517">MFGKQTIDLVFNALILHLVGLDLIGIGNVRLVLIYRLIVFLPRDFLRFQIRNIRQIHSVYHFINLIWLILSFGWILISLLFVFLSVCRFDQSHASILFYNSASFLYFLSSFIELLSEPLYLLSIFTKNESVHEFIQIFASIIGFGLRTYLISQNPDKCLIYFGFGYLIYSSIMTISYFGYFFLQTQSKRREIFLISSLFDLVFKPVFPFLNHKYLSSEIKEFLSEKLFKESHFYLFIMFSLVSDGQQGIFYFISIFSSLLYPTIEQISLNYFQKTFSLIKTTQITSKDERTMILNSLTLLNNFQDLFVKLFGLIIIFAFSFHYQILNLYLIAVLCHGINLLNESYMSENVDQRFQYLGNLPLSNVPIFKIIFFSTIFHLIFFEILPMKIQPLIKSYIISTFHAIISVLSVTLYFLKYEINFQQINRLVGGGVFGTGDEFMVYNICYSTGYLLYDLILMIFYKSVRSASAIIHHVLIITSFLIGLFSQVCHPCHFYFLAEELSTIPLNLKTIYRNRDRFHSIFSVLFVICFFLSRLIFGSIISFYGFRAAPQFFQLAWVNDDKSSFLIGFIQAFLCILTRALNFYWAYLIYRKIFPSKSKVD</sequence>
<evidence type="ECO:0000256" key="2">
    <source>
        <dbReference type="ARBA" id="ARBA00022692"/>
    </source>
</evidence>
<feature type="transmembrane region" description="Helical" evidence="6">
    <location>
        <begin position="158"/>
        <end position="180"/>
    </location>
</feature>
<dbReference type="GO" id="GO:0055088">
    <property type="term" value="P:lipid homeostasis"/>
    <property type="evidence" value="ECO:0007669"/>
    <property type="project" value="TreeGrafter"/>
</dbReference>
<comment type="function">
    <text evidence="6">Intramembrane glycolipid transporter that operates in the biosynthetic pathway of dolichol-linked oligosaccharides, the glycan precursors employed in protein asparagine (N)-glycosylation. The sequential addition of sugars to dolichol pyrophosphate produces dolichol-linked oligosaccharides containing fourteen sugars, including two GlcNAcs, nine mannoses and three glucoses. Once assembled, the oligosaccharide is transferred from the lipid to nascent proteins by oligosaccharyltransferases. The assembly of dolichol-linked oligosaccharides begins on the cytosolic side of the endoplasmic reticulum membrane and finishes in its lumen. RFT1 could mediate the translocation of the cytosolically oriented intermediate DolPP-GlcNAc2Man5, produced by ALG11, into the ER lumen where dolichol-linked oligosaccharides assembly continues. However, the intramembrane lipid transporter activity could not be confirmed in vitro.</text>
</comment>
<feature type="transmembrane region" description="Helical" evidence="6">
    <location>
        <begin position="524"/>
        <end position="546"/>
    </location>
</feature>
<feature type="transmembrane region" description="Helical" evidence="6">
    <location>
        <begin position="366"/>
        <end position="384"/>
    </location>
</feature>
<feature type="transmembrane region" description="Helical" evidence="6">
    <location>
        <begin position="439"/>
        <end position="461"/>
    </location>
</feature>
<evidence type="ECO:0000259" key="7">
    <source>
        <dbReference type="PROSITE" id="PS50922"/>
    </source>
</evidence>
<feature type="transmembrane region" description="Helical" evidence="6">
    <location>
        <begin position="96"/>
        <end position="114"/>
    </location>
</feature>
<feature type="transmembrane region" description="Helical" evidence="6">
    <location>
        <begin position="58"/>
        <end position="84"/>
    </location>
</feature>
<dbReference type="PROSITE" id="PS50922">
    <property type="entry name" value="TLC"/>
    <property type="match status" value="1"/>
</dbReference>
<feature type="domain" description="TLC" evidence="7">
    <location>
        <begin position="388"/>
        <end position="598"/>
    </location>
</feature>
<dbReference type="InterPro" id="IPR007594">
    <property type="entry name" value="RFT1"/>
</dbReference>
<gene>
    <name evidence="8" type="ORF">EDS130_LOCUS17015</name>
</gene>
<dbReference type="InterPro" id="IPR050846">
    <property type="entry name" value="TLCD"/>
</dbReference>
<keyword evidence="3 6" id="KW-1133">Transmembrane helix</keyword>
<keyword evidence="2 5" id="KW-0812">Transmembrane</keyword>
<dbReference type="PANTHER" id="PTHR13439">
    <property type="entry name" value="CT120 PROTEIN"/>
    <property type="match status" value="1"/>
</dbReference>
<dbReference type="PANTHER" id="PTHR13439:SF0">
    <property type="entry name" value="TOPOISOMERASE I DAMAGE AFFECTED PROTEIN 4"/>
    <property type="match status" value="1"/>
</dbReference>
<evidence type="ECO:0000256" key="3">
    <source>
        <dbReference type="ARBA" id="ARBA00022989"/>
    </source>
</evidence>
<evidence type="ECO:0000313" key="9">
    <source>
        <dbReference type="Proteomes" id="UP000663852"/>
    </source>
</evidence>
<evidence type="ECO:0000256" key="1">
    <source>
        <dbReference type="ARBA" id="ARBA00004141"/>
    </source>
</evidence>
<dbReference type="OrthoDB" id="9979195at2759"/>
<name>A0A814JW35_ADIRI</name>
<dbReference type="Pfam" id="PF03798">
    <property type="entry name" value="TRAM_LAG1_CLN8"/>
    <property type="match status" value="1"/>
</dbReference>
<dbReference type="GO" id="GO:0006488">
    <property type="term" value="P:dolichol-linked oligosaccharide biosynthetic process"/>
    <property type="evidence" value="ECO:0007669"/>
    <property type="project" value="InterPro"/>
</dbReference>
<comment type="caution">
    <text evidence="8">The sequence shown here is derived from an EMBL/GenBank/DDBJ whole genome shotgun (WGS) entry which is preliminary data.</text>
</comment>
<comment type="subcellular location">
    <subcellularLocation>
        <location evidence="6">Endoplasmic reticulum membrane</location>
        <topology evidence="6">Multi-pass membrane protein</topology>
    </subcellularLocation>
    <subcellularLocation>
        <location evidence="1">Membrane</location>
        <topology evidence="1">Multi-pass membrane protein</topology>
    </subcellularLocation>
</comment>
<feature type="transmembrane region" description="Helical" evidence="6">
    <location>
        <begin position="566"/>
        <end position="590"/>
    </location>
</feature>
<feature type="transmembrane region" description="Helical" evidence="6">
    <location>
        <begin position="306"/>
        <end position="323"/>
    </location>
</feature>
<protein>
    <recommendedName>
        <fullName evidence="6">Protein RFT1 homolog</fullName>
    </recommendedName>
</protein>
<dbReference type="EMBL" id="CAJNOJ010000075">
    <property type="protein sequence ID" value="CAF1042834.1"/>
    <property type="molecule type" value="Genomic_DNA"/>
</dbReference>
<dbReference type="InterPro" id="IPR006634">
    <property type="entry name" value="TLC-dom"/>
</dbReference>
<organism evidence="8 9">
    <name type="scientific">Adineta ricciae</name>
    <name type="common">Rotifer</name>
    <dbReference type="NCBI Taxonomy" id="249248"/>
    <lineage>
        <taxon>Eukaryota</taxon>
        <taxon>Metazoa</taxon>
        <taxon>Spiralia</taxon>
        <taxon>Gnathifera</taxon>
        <taxon>Rotifera</taxon>
        <taxon>Eurotatoria</taxon>
        <taxon>Bdelloidea</taxon>
        <taxon>Adinetida</taxon>
        <taxon>Adinetidae</taxon>
        <taxon>Adineta</taxon>
    </lineage>
</organism>
<dbReference type="Pfam" id="PF04506">
    <property type="entry name" value="Rft-1"/>
    <property type="match status" value="1"/>
</dbReference>
<feature type="transmembrane region" description="Helical" evidence="6">
    <location>
        <begin position="134"/>
        <end position="151"/>
    </location>
</feature>
<reference evidence="8" key="1">
    <citation type="submission" date="2021-02" db="EMBL/GenBank/DDBJ databases">
        <authorList>
            <person name="Nowell W R."/>
        </authorList>
    </citation>
    <scope>NUCLEOTIDE SEQUENCE</scope>
</reference>
<evidence type="ECO:0000256" key="6">
    <source>
        <dbReference type="RuleBase" id="RU365067"/>
    </source>
</evidence>
<evidence type="ECO:0000256" key="4">
    <source>
        <dbReference type="ARBA" id="ARBA00023136"/>
    </source>
</evidence>
<feature type="transmembrane region" description="Helical" evidence="6">
    <location>
        <begin position="9"/>
        <end position="38"/>
    </location>
</feature>
<comment type="similarity">
    <text evidence="6">Belongs to the RFT1 family.</text>
</comment>
<dbReference type="GO" id="GO:0005789">
    <property type="term" value="C:endoplasmic reticulum membrane"/>
    <property type="evidence" value="ECO:0007669"/>
    <property type="project" value="UniProtKB-SubCell"/>
</dbReference>
<evidence type="ECO:0000256" key="5">
    <source>
        <dbReference type="PROSITE-ProRule" id="PRU00205"/>
    </source>
</evidence>
<accession>A0A814JW35</accession>
<proteinExistence type="inferred from homology"/>
<keyword evidence="4 5" id="KW-0472">Membrane</keyword>
<feature type="transmembrane region" description="Helical" evidence="6">
    <location>
        <begin position="468"/>
        <end position="488"/>
    </location>
</feature>
<feature type="transmembrane region" description="Helical" evidence="6">
    <location>
        <begin position="232"/>
        <end position="253"/>
    </location>
</feature>
<feature type="transmembrane region" description="Helical" evidence="6">
    <location>
        <begin position="396"/>
        <end position="415"/>
    </location>
</feature>